<dbReference type="AlphaFoldDB" id="A0A1M7YHF5"/>
<keyword evidence="3" id="KW-1185">Reference proteome</keyword>
<dbReference type="Gene3D" id="2.10.109.10">
    <property type="entry name" value="Umud Fragment, subunit A"/>
    <property type="match status" value="1"/>
</dbReference>
<evidence type="ECO:0000259" key="1">
    <source>
        <dbReference type="Pfam" id="PF10502"/>
    </source>
</evidence>
<gene>
    <name evidence="2" type="ORF">SAMN02745220_04355</name>
</gene>
<dbReference type="STRING" id="1121416.SAMN02745220_04355"/>
<evidence type="ECO:0000313" key="3">
    <source>
        <dbReference type="Proteomes" id="UP000184603"/>
    </source>
</evidence>
<dbReference type="EMBL" id="FRFE01000031">
    <property type="protein sequence ID" value="SHO52074.1"/>
    <property type="molecule type" value="Genomic_DNA"/>
</dbReference>
<dbReference type="Pfam" id="PF10502">
    <property type="entry name" value="Peptidase_S26"/>
    <property type="match status" value="1"/>
</dbReference>
<dbReference type="InterPro" id="IPR019533">
    <property type="entry name" value="Peptidase_S26"/>
</dbReference>
<feature type="domain" description="Peptidase S26" evidence="1">
    <location>
        <begin position="31"/>
        <end position="173"/>
    </location>
</feature>
<dbReference type="Proteomes" id="UP000184603">
    <property type="component" value="Unassembled WGS sequence"/>
</dbReference>
<sequence>MKSISDNRTPPWQLRRREWRVALVLLAALIVGVSLPQRIIVATSDSLDHRIFFKVPVPDKIDTGDYLLFRLQGAEHKQYIRQGLKPNDVLIKKVGCVPGNILTRDGGGTFYCDQNTLGRALAKDSKGNEMPVFSFIGAIPEGRYFMMGTSPRSFDSRYFGFIHADEFLSKALPLW</sequence>
<dbReference type="InterPro" id="IPR036286">
    <property type="entry name" value="LexA/Signal_pep-like_sf"/>
</dbReference>
<evidence type="ECO:0000313" key="2">
    <source>
        <dbReference type="EMBL" id="SHO52074.1"/>
    </source>
</evidence>
<dbReference type="GO" id="GO:0006465">
    <property type="term" value="P:signal peptide processing"/>
    <property type="evidence" value="ECO:0007669"/>
    <property type="project" value="InterPro"/>
</dbReference>
<accession>A0A1M7YHF5</accession>
<organism evidence="2 3">
    <name type="scientific">Desulfopila aestuarii DSM 18488</name>
    <dbReference type="NCBI Taxonomy" id="1121416"/>
    <lineage>
        <taxon>Bacteria</taxon>
        <taxon>Pseudomonadati</taxon>
        <taxon>Thermodesulfobacteriota</taxon>
        <taxon>Desulfobulbia</taxon>
        <taxon>Desulfobulbales</taxon>
        <taxon>Desulfocapsaceae</taxon>
        <taxon>Desulfopila</taxon>
    </lineage>
</organism>
<name>A0A1M7YHF5_9BACT</name>
<dbReference type="GO" id="GO:0004252">
    <property type="term" value="F:serine-type endopeptidase activity"/>
    <property type="evidence" value="ECO:0007669"/>
    <property type="project" value="InterPro"/>
</dbReference>
<dbReference type="RefSeq" id="WP_084554342.1">
    <property type="nucleotide sequence ID" value="NZ_FRFE01000031.1"/>
</dbReference>
<dbReference type="SUPFAM" id="SSF51306">
    <property type="entry name" value="LexA/Signal peptidase"/>
    <property type="match status" value="1"/>
</dbReference>
<dbReference type="OrthoDB" id="5360818at2"/>
<proteinExistence type="predicted"/>
<protein>
    <submittedName>
        <fullName evidence="2">Signal peptidase, peptidase S26</fullName>
    </submittedName>
</protein>
<reference evidence="2 3" key="1">
    <citation type="submission" date="2016-12" db="EMBL/GenBank/DDBJ databases">
        <authorList>
            <person name="Song W.-J."/>
            <person name="Kurnit D.M."/>
        </authorList>
    </citation>
    <scope>NUCLEOTIDE SEQUENCE [LARGE SCALE GENOMIC DNA]</scope>
    <source>
        <strain evidence="2 3">DSM 18488</strain>
    </source>
</reference>